<gene>
    <name evidence="1" type="ORF">GCM10007940_37830</name>
</gene>
<protein>
    <recommendedName>
        <fullName evidence="3">T9SS C-terminal target domain-containing protein</fullName>
    </recommendedName>
</protein>
<organism evidence="1 2">
    <name type="scientific">Portibacter lacus</name>
    <dbReference type="NCBI Taxonomy" id="1099794"/>
    <lineage>
        <taxon>Bacteria</taxon>
        <taxon>Pseudomonadati</taxon>
        <taxon>Bacteroidota</taxon>
        <taxon>Saprospiria</taxon>
        <taxon>Saprospirales</taxon>
        <taxon>Haliscomenobacteraceae</taxon>
        <taxon>Portibacter</taxon>
    </lineage>
</organism>
<reference evidence="1" key="2">
    <citation type="submission" date="2023-01" db="EMBL/GenBank/DDBJ databases">
        <title>Draft genome sequence of Portibacter lacus strain NBRC 108769.</title>
        <authorList>
            <person name="Sun Q."/>
            <person name="Mori K."/>
        </authorList>
    </citation>
    <scope>NUCLEOTIDE SEQUENCE</scope>
    <source>
        <strain evidence="1">NBRC 108769</strain>
    </source>
</reference>
<evidence type="ECO:0000313" key="2">
    <source>
        <dbReference type="Proteomes" id="UP001156666"/>
    </source>
</evidence>
<proteinExistence type="predicted"/>
<keyword evidence="2" id="KW-1185">Reference proteome</keyword>
<accession>A0AA37WFW9</accession>
<comment type="caution">
    <text evidence="1">The sequence shown here is derived from an EMBL/GenBank/DDBJ whole genome shotgun (WGS) entry which is preliminary data.</text>
</comment>
<name>A0AA37WFW9_9BACT</name>
<evidence type="ECO:0008006" key="3">
    <source>
        <dbReference type="Google" id="ProtNLM"/>
    </source>
</evidence>
<dbReference type="Proteomes" id="UP001156666">
    <property type="component" value="Unassembled WGS sequence"/>
</dbReference>
<dbReference type="EMBL" id="BSOH01000027">
    <property type="protein sequence ID" value="GLR19167.1"/>
    <property type="molecule type" value="Genomic_DNA"/>
</dbReference>
<dbReference type="AlphaFoldDB" id="A0AA37WFW9"/>
<evidence type="ECO:0000313" key="1">
    <source>
        <dbReference type="EMBL" id="GLR19167.1"/>
    </source>
</evidence>
<sequence>MPSVNLKKQGQDQNWDFSSLSSGLAYQKILQSKDVDMLPTNFEYDFLIKENSNTIRFYKRTGKRIYEIGMQRPHPLNSAYNVISKYDAPKLITYAPLRYKDDLTNRSTIYFTLPGTEIPQIVNKRLPVTADSIRIKIQEVADFRVDAWGTLTLYYDRFEVLRQEVSTRITKTLEIHSAGKWSKINNNILDPAGDLLGTSSEKFYLFLSDEAKNPIAKIIINEAGDPVIAEITAPEELNKIVSNDLTSQEIVLSPNPTYGEVKLELMNLDYGEYDFVISNVIGKKEWGEKIVIDRKLNSFKYNFSFLGKGTYFWALLDAKGQRIITKRLVIITP</sequence>
<reference evidence="1" key="1">
    <citation type="journal article" date="2014" name="Int. J. Syst. Evol. Microbiol.">
        <title>Complete genome sequence of Corynebacterium casei LMG S-19264T (=DSM 44701T), isolated from a smear-ripened cheese.</title>
        <authorList>
            <consortium name="US DOE Joint Genome Institute (JGI-PGF)"/>
            <person name="Walter F."/>
            <person name="Albersmeier A."/>
            <person name="Kalinowski J."/>
            <person name="Ruckert C."/>
        </authorList>
    </citation>
    <scope>NUCLEOTIDE SEQUENCE</scope>
    <source>
        <strain evidence="1">NBRC 108769</strain>
    </source>
</reference>